<dbReference type="InterPro" id="IPR036737">
    <property type="entry name" value="OmpA-like_sf"/>
</dbReference>
<keyword evidence="7" id="KW-1185">Reference proteome</keyword>
<dbReference type="AlphaFoldDB" id="A0A2S7XS22"/>
<dbReference type="InterPro" id="IPR006665">
    <property type="entry name" value="OmpA-like"/>
</dbReference>
<name>A0A2S7XS22_9GAMM</name>
<dbReference type="PROSITE" id="PS51123">
    <property type="entry name" value="OMPA_2"/>
    <property type="match status" value="1"/>
</dbReference>
<dbReference type="SUPFAM" id="SSF103088">
    <property type="entry name" value="OmpA-like"/>
    <property type="match status" value="1"/>
</dbReference>
<accession>A0A2S7XS22</accession>
<dbReference type="CDD" id="cd07185">
    <property type="entry name" value="OmpA_C-like"/>
    <property type="match status" value="1"/>
</dbReference>
<keyword evidence="3" id="KW-0998">Cell outer membrane</keyword>
<dbReference type="EMBL" id="PPGH01000034">
    <property type="protein sequence ID" value="PQJ96539.1"/>
    <property type="molecule type" value="Genomic_DNA"/>
</dbReference>
<organism evidence="6 7">
    <name type="scientific">Chromatium okenii</name>
    <dbReference type="NCBI Taxonomy" id="61644"/>
    <lineage>
        <taxon>Bacteria</taxon>
        <taxon>Pseudomonadati</taxon>
        <taxon>Pseudomonadota</taxon>
        <taxon>Gammaproteobacteria</taxon>
        <taxon>Chromatiales</taxon>
        <taxon>Chromatiaceae</taxon>
        <taxon>Chromatium</taxon>
    </lineage>
</organism>
<comment type="subcellular location">
    <subcellularLocation>
        <location evidence="1">Cell outer membrane</location>
    </subcellularLocation>
</comment>
<dbReference type="Gene3D" id="3.30.1330.60">
    <property type="entry name" value="OmpA-like domain"/>
    <property type="match status" value="1"/>
</dbReference>
<dbReference type="InterPro" id="IPR050330">
    <property type="entry name" value="Bact_OuterMem_StrucFunc"/>
</dbReference>
<evidence type="ECO:0000313" key="7">
    <source>
        <dbReference type="Proteomes" id="UP000239936"/>
    </source>
</evidence>
<evidence type="ECO:0000256" key="4">
    <source>
        <dbReference type="PROSITE-ProRule" id="PRU00473"/>
    </source>
</evidence>
<gene>
    <name evidence="6" type="ORF">CXB77_06830</name>
</gene>
<dbReference type="Proteomes" id="UP000239936">
    <property type="component" value="Unassembled WGS sequence"/>
</dbReference>
<keyword evidence="2 4" id="KW-0472">Membrane</keyword>
<dbReference type="PRINTS" id="PR01021">
    <property type="entry name" value="OMPADOMAIN"/>
</dbReference>
<proteinExistence type="predicted"/>
<reference evidence="6 7" key="1">
    <citation type="submission" date="2018-01" db="EMBL/GenBank/DDBJ databases">
        <title>The complete genome sequence of Chromatium okenii LaCa, a purple sulfur bacterium with a turbulent life.</title>
        <authorList>
            <person name="Luedin S.M."/>
            <person name="Liechti N."/>
            <person name="Storelli N."/>
            <person name="Danza F."/>
            <person name="Wittwer M."/>
            <person name="Pothier J.F."/>
            <person name="Tonolla M.A."/>
        </authorList>
    </citation>
    <scope>NUCLEOTIDE SEQUENCE [LARGE SCALE GENOMIC DNA]</scope>
    <source>
        <strain evidence="6 7">LaCa</strain>
    </source>
</reference>
<comment type="caution">
    <text evidence="6">The sequence shown here is derived from an EMBL/GenBank/DDBJ whole genome shotgun (WGS) entry which is preliminary data.</text>
</comment>
<protein>
    <submittedName>
        <fullName evidence="6">DUF4892 domain-containing protein</fullName>
    </submittedName>
</protein>
<evidence type="ECO:0000256" key="3">
    <source>
        <dbReference type="ARBA" id="ARBA00023237"/>
    </source>
</evidence>
<feature type="domain" description="OmpA-like" evidence="5">
    <location>
        <begin position="243"/>
        <end position="358"/>
    </location>
</feature>
<evidence type="ECO:0000313" key="6">
    <source>
        <dbReference type="EMBL" id="PQJ96539.1"/>
    </source>
</evidence>
<sequence length="358" mass="40305">MSNGMMRRWFEYDYCMSLMLALFTMTAPAFALEEIPNAADMPGLLRVADSVLIGYRQRAAVRSEIPTGPWKKNGWTTSIQAEGQCSQWLYLAPPQIDSLEVIRHYQEALVELGYQSIFQCIDFKKCGKEVAAFYYDAAQGKQFTESYLLKSVYSEGSVKEPRIQVVQRRNTEGESYIFIFAAYQDNYADSQAGERVAVFIEELRVSTNQTQSKPEEKPQFTESVAENTALFPVLSAAELLRDLTANGHAVIYGIQFTDDQATIRPEAAAQLEQIARLFNEQPKLSVYLVGHTDNQGNFNKNLTLSTQRAEAVMQLLIRQYRINSTRLSAMGVGGLAPLTTNANDDGRARNRRLEIVAR</sequence>
<dbReference type="Pfam" id="PF00691">
    <property type="entry name" value="OmpA"/>
    <property type="match status" value="1"/>
</dbReference>
<evidence type="ECO:0000259" key="5">
    <source>
        <dbReference type="PROSITE" id="PS51123"/>
    </source>
</evidence>
<dbReference type="InterPro" id="IPR006664">
    <property type="entry name" value="OMP_bac"/>
</dbReference>
<dbReference type="OrthoDB" id="9792021at2"/>
<dbReference type="GO" id="GO:0009279">
    <property type="term" value="C:cell outer membrane"/>
    <property type="evidence" value="ECO:0007669"/>
    <property type="project" value="UniProtKB-SubCell"/>
</dbReference>
<evidence type="ECO:0000256" key="2">
    <source>
        <dbReference type="ARBA" id="ARBA00023136"/>
    </source>
</evidence>
<dbReference type="PANTHER" id="PTHR30329">
    <property type="entry name" value="STATOR ELEMENT OF FLAGELLAR MOTOR COMPLEX"/>
    <property type="match status" value="1"/>
</dbReference>
<dbReference type="PANTHER" id="PTHR30329:SF21">
    <property type="entry name" value="LIPOPROTEIN YIAD-RELATED"/>
    <property type="match status" value="1"/>
</dbReference>
<evidence type="ECO:0000256" key="1">
    <source>
        <dbReference type="ARBA" id="ARBA00004442"/>
    </source>
</evidence>